<feature type="compositionally biased region" description="Basic and acidic residues" evidence="1">
    <location>
        <begin position="87"/>
        <end position="97"/>
    </location>
</feature>
<reference evidence="2 3" key="1">
    <citation type="journal article" date="2014" name="Agronomy (Basel)">
        <title>A Draft Genome Sequence for Ensete ventricosum, the Drought-Tolerant Tree Against Hunger.</title>
        <authorList>
            <person name="Harrison J."/>
            <person name="Moore K.A."/>
            <person name="Paszkiewicz K."/>
            <person name="Jones T."/>
            <person name="Grant M."/>
            <person name="Ambacheew D."/>
            <person name="Muzemil S."/>
            <person name="Studholme D.J."/>
        </authorList>
    </citation>
    <scope>NUCLEOTIDE SEQUENCE [LARGE SCALE GENOMIC DNA]</scope>
</reference>
<feature type="compositionally biased region" description="Polar residues" evidence="1">
    <location>
        <begin position="53"/>
        <end position="62"/>
    </location>
</feature>
<evidence type="ECO:0000313" key="3">
    <source>
        <dbReference type="Proteomes" id="UP000287651"/>
    </source>
</evidence>
<sequence length="97" mass="11083">MGEIRCNQHQNCRPDTRPNNGSKSKLQNGDPEEGIGGEDDRDEHEVVGGKALLSSSKTSRPNLPNPRYHPRQISLSFPWRTHPGTNVREEREVRRRD</sequence>
<gene>
    <name evidence="2" type="ORF">B296_00057879</name>
</gene>
<protein>
    <submittedName>
        <fullName evidence="2">Uncharacterized protein</fullName>
    </submittedName>
</protein>
<evidence type="ECO:0000256" key="1">
    <source>
        <dbReference type="SAM" id="MobiDB-lite"/>
    </source>
</evidence>
<organism evidence="2 3">
    <name type="scientific">Ensete ventricosum</name>
    <name type="common">Abyssinian banana</name>
    <name type="synonym">Musa ensete</name>
    <dbReference type="NCBI Taxonomy" id="4639"/>
    <lineage>
        <taxon>Eukaryota</taxon>
        <taxon>Viridiplantae</taxon>
        <taxon>Streptophyta</taxon>
        <taxon>Embryophyta</taxon>
        <taxon>Tracheophyta</taxon>
        <taxon>Spermatophyta</taxon>
        <taxon>Magnoliopsida</taxon>
        <taxon>Liliopsida</taxon>
        <taxon>Zingiberales</taxon>
        <taxon>Musaceae</taxon>
        <taxon>Ensete</taxon>
    </lineage>
</organism>
<evidence type="ECO:0000313" key="2">
    <source>
        <dbReference type="EMBL" id="RRT39310.1"/>
    </source>
</evidence>
<dbReference type="Proteomes" id="UP000287651">
    <property type="component" value="Unassembled WGS sequence"/>
</dbReference>
<dbReference type="EMBL" id="AMZH03020297">
    <property type="protein sequence ID" value="RRT39310.1"/>
    <property type="molecule type" value="Genomic_DNA"/>
</dbReference>
<name>A0A426XIP4_ENSVE</name>
<feature type="compositionally biased region" description="Acidic residues" evidence="1">
    <location>
        <begin position="30"/>
        <end position="42"/>
    </location>
</feature>
<proteinExistence type="predicted"/>
<dbReference type="AlphaFoldDB" id="A0A426XIP4"/>
<comment type="caution">
    <text evidence="2">The sequence shown here is derived from an EMBL/GenBank/DDBJ whole genome shotgun (WGS) entry which is preliminary data.</text>
</comment>
<feature type="compositionally biased region" description="Polar residues" evidence="1">
    <location>
        <begin position="7"/>
        <end position="27"/>
    </location>
</feature>
<accession>A0A426XIP4</accession>
<feature type="region of interest" description="Disordered" evidence="1">
    <location>
        <begin position="1"/>
        <end position="97"/>
    </location>
</feature>